<evidence type="ECO:0000313" key="4">
    <source>
        <dbReference type="Proteomes" id="UP001596074"/>
    </source>
</evidence>
<comment type="similarity">
    <text evidence="1">Belongs to the universal stress protein A family.</text>
</comment>
<feature type="domain" description="UspA" evidence="2">
    <location>
        <begin position="150"/>
        <end position="283"/>
    </location>
</feature>
<feature type="domain" description="UspA" evidence="2">
    <location>
        <begin position="7"/>
        <end position="137"/>
    </location>
</feature>
<name>A0ABW0ZVR9_9ACTN</name>
<evidence type="ECO:0000313" key="3">
    <source>
        <dbReference type="EMBL" id="MFC5745859.1"/>
    </source>
</evidence>
<accession>A0ABW0ZVR9</accession>
<protein>
    <submittedName>
        <fullName evidence="3">Universal stress protein</fullName>
    </submittedName>
</protein>
<organism evidence="3 4">
    <name type="scientific">Actinomadura rugatobispora</name>
    <dbReference type="NCBI Taxonomy" id="1994"/>
    <lineage>
        <taxon>Bacteria</taxon>
        <taxon>Bacillati</taxon>
        <taxon>Actinomycetota</taxon>
        <taxon>Actinomycetes</taxon>
        <taxon>Streptosporangiales</taxon>
        <taxon>Thermomonosporaceae</taxon>
        <taxon>Actinomadura</taxon>
    </lineage>
</organism>
<dbReference type="SUPFAM" id="SSF52402">
    <property type="entry name" value="Adenine nucleotide alpha hydrolases-like"/>
    <property type="match status" value="2"/>
</dbReference>
<dbReference type="InterPro" id="IPR006015">
    <property type="entry name" value="Universal_stress_UspA"/>
</dbReference>
<dbReference type="Proteomes" id="UP001596074">
    <property type="component" value="Unassembled WGS sequence"/>
</dbReference>
<dbReference type="Pfam" id="PF00582">
    <property type="entry name" value="Usp"/>
    <property type="match status" value="2"/>
</dbReference>
<dbReference type="PANTHER" id="PTHR46268:SF6">
    <property type="entry name" value="UNIVERSAL STRESS PROTEIN UP12"/>
    <property type="match status" value="1"/>
</dbReference>
<evidence type="ECO:0000259" key="2">
    <source>
        <dbReference type="Pfam" id="PF00582"/>
    </source>
</evidence>
<reference evidence="4" key="1">
    <citation type="journal article" date="2019" name="Int. J. Syst. Evol. Microbiol.">
        <title>The Global Catalogue of Microorganisms (GCM) 10K type strain sequencing project: providing services to taxonomists for standard genome sequencing and annotation.</title>
        <authorList>
            <consortium name="The Broad Institute Genomics Platform"/>
            <consortium name="The Broad Institute Genome Sequencing Center for Infectious Disease"/>
            <person name="Wu L."/>
            <person name="Ma J."/>
        </authorList>
    </citation>
    <scope>NUCLEOTIDE SEQUENCE [LARGE SCALE GENOMIC DNA]</scope>
    <source>
        <strain evidence="4">KCTC 42087</strain>
    </source>
</reference>
<gene>
    <name evidence="3" type="ORF">ACFPZN_09590</name>
</gene>
<dbReference type="Gene3D" id="3.40.50.620">
    <property type="entry name" value="HUPs"/>
    <property type="match status" value="2"/>
</dbReference>
<dbReference type="PRINTS" id="PR01438">
    <property type="entry name" value="UNVRSLSTRESS"/>
</dbReference>
<keyword evidence="4" id="KW-1185">Reference proteome</keyword>
<dbReference type="PANTHER" id="PTHR46268">
    <property type="entry name" value="STRESS RESPONSE PROTEIN NHAX"/>
    <property type="match status" value="1"/>
</dbReference>
<comment type="caution">
    <text evidence="3">The sequence shown here is derived from an EMBL/GenBank/DDBJ whole genome shotgun (WGS) entry which is preliminary data.</text>
</comment>
<proteinExistence type="inferred from homology"/>
<dbReference type="InterPro" id="IPR014729">
    <property type="entry name" value="Rossmann-like_a/b/a_fold"/>
</dbReference>
<dbReference type="RefSeq" id="WP_378281483.1">
    <property type="nucleotide sequence ID" value="NZ_JBHSON010000010.1"/>
</dbReference>
<dbReference type="EMBL" id="JBHSON010000010">
    <property type="protein sequence ID" value="MFC5745859.1"/>
    <property type="molecule type" value="Genomic_DNA"/>
</dbReference>
<dbReference type="InterPro" id="IPR006016">
    <property type="entry name" value="UspA"/>
</dbReference>
<sequence length="291" mass="29698">MNMSNGVVVGYDGSEAGVRALDWAAAEASARGVPLTVVHVWGLYIGGAIAMPALDLRAAAQETLDAGAGRVREIAPDLKVNLLLERGAVAARLIEAGADADLVVVGSRGLGGFTGLMLGSVGAQLAAHAPCPVVVVRGEPEPAPEQEPGTVVVGVDGSPASRAALALAFTEAEAHGARLTAVIAWDSARPDDLPPLVDADGLREAARTRLEQLLIFWRESHPRVEATAKVVSGPPREALMTASVGARLLVVGSRGLGGVRGLLLGSVSYALLHHAECPVAVVRVPGETVGA</sequence>
<evidence type="ECO:0000256" key="1">
    <source>
        <dbReference type="ARBA" id="ARBA00008791"/>
    </source>
</evidence>